<comment type="similarity">
    <text evidence="1">Belongs to the GST superfamily. Phi family.</text>
</comment>
<dbReference type="SUPFAM" id="SSF47616">
    <property type="entry name" value="GST C-terminal domain-like"/>
    <property type="match status" value="1"/>
</dbReference>
<dbReference type="Gene3D" id="1.20.1050.10">
    <property type="match status" value="1"/>
</dbReference>
<dbReference type="PANTHER" id="PTHR43900">
    <property type="entry name" value="GLUTATHIONE S-TRANSFERASE RHO"/>
    <property type="match status" value="1"/>
</dbReference>
<dbReference type="PROSITE" id="PS50405">
    <property type="entry name" value="GST_CTER"/>
    <property type="match status" value="1"/>
</dbReference>
<dbReference type="InterPro" id="IPR034347">
    <property type="entry name" value="GST_Phi_C"/>
</dbReference>
<dbReference type="EMBL" id="LR721783">
    <property type="protein sequence ID" value="VVW41541.1"/>
    <property type="molecule type" value="Genomic_DNA"/>
</dbReference>
<feature type="domain" description="GST C-terminal" evidence="5">
    <location>
        <begin position="11"/>
        <end position="137"/>
    </location>
</feature>
<evidence type="ECO:0000313" key="6">
    <source>
        <dbReference type="EMBL" id="VVW41541.1"/>
    </source>
</evidence>
<evidence type="ECO:0000256" key="1">
    <source>
        <dbReference type="ARBA" id="ARBA00010128"/>
    </source>
</evidence>
<evidence type="ECO:0000259" key="5">
    <source>
        <dbReference type="PROSITE" id="PS50405"/>
    </source>
</evidence>
<organism evidence="6">
    <name type="scientific">Nymphaea colorata</name>
    <name type="common">pocket water lily</name>
    <dbReference type="NCBI Taxonomy" id="210225"/>
    <lineage>
        <taxon>Eukaryota</taxon>
        <taxon>Viridiplantae</taxon>
        <taxon>Streptophyta</taxon>
        <taxon>Embryophyta</taxon>
        <taxon>Tracheophyta</taxon>
        <taxon>Spermatophyta</taxon>
        <taxon>Magnoliopsida</taxon>
        <taxon>Nymphaeales</taxon>
        <taxon>Nymphaeaceae</taxon>
        <taxon>Nymphaea</taxon>
    </lineage>
</organism>
<accession>A0A5K1DQ81</accession>
<sequence>MDRCTQLLGKSPEESAQVGVWTEVEAHQFDPPASMLLFECHFKPMFMGTPTDEAVVAENEAKLGKVLDVYEARLGKSKYLVGPDFSLADLHHLPVIHVLLKFPRVATLFTSRKHVNAWVKDITSRPAWCKVVQTYNF</sequence>
<proteinExistence type="inferred from homology"/>
<dbReference type="Pfam" id="PF00043">
    <property type="entry name" value="GST_C"/>
    <property type="match status" value="1"/>
</dbReference>
<dbReference type="InterPro" id="IPR004046">
    <property type="entry name" value="GST_C"/>
</dbReference>
<dbReference type="FunFam" id="1.20.1050.10:FF:000004">
    <property type="entry name" value="Glutathione S-transferase F2"/>
    <property type="match status" value="1"/>
</dbReference>
<reference evidence="6" key="1">
    <citation type="submission" date="2019-09" db="EMBL/GenBank/DDBJ databases">
        <authorList>
            <person name="Zhang L."/>
        </authorList>
    </citation>
    <scope>NUCLEOTIDE SEQUENCE</scope>
</reference>
<protein>
    <recommendedName>
        <fullName evidence="2">glutathione transferase</fullName>
        <ecNumber evidence="2">2.5.1.18</ecNumber>
    </recommendedName>
</protein>
<name>A0A5K1DQ81_9MAGN</name>
<dbReference type="GO" id="GO:0006749">
    <property type="term" value="P:glutathione metabolic process"/>
    <property type="evidence" value="ECO:0007669"/>
    <property type="project" value="TreeGrafter"/>
</dbReference>
<evidence type="ECO:0000256" key="3">
    <source>
        <dbReference type="ARBA" id="ARBA00022679"/>
    </source>
</evidence>
<comment type="catalytic activity">
    <reaction evidence="4">
        <text>RX + glutathione = an S-substituted glutathione + a halide anion + H(+)</text>
        <dbReference type="Rhea" id="RHEA:16437"/>
        <dbReference type="ChEBI" id="CHEBI:15378"/>
        <dbReference type="ChEBI" id="CHEBI:16042"/>
        <dbReference type="ChEBI" id="CHEBI:17792"/>
        <dbReference type="ChEBI" id="CHEBI:57925"/>
        <dbReference type="ChEBI" id="CHEBI:90779"/>
        <dbReference type="EC" id="2.5.1.18"/>
    </reaction>
</comment>
<dbReference type="GO" id="GO:0004364">
    <property type="term" value="F:glutathione transferase activity"/>
    <property type="evidence" value="ECO:0007669"/>
    <property type="project" value="UniProtKB-EC"/>
</dbReference>
<dbReference type="InterPro" id="IPR010987">
    <property type="entry name" value="Glutathione-S-Trfase_C-like"/>
</dbReference>
<dbReference type="GO" id="GO:0043295">
    <property type="term" value="F:glutathione binding"/>
    <property type="evidence" value="ECO:0007669"/>
    <property type="project" value="TreeGrafter"/>
</dbReference>
<evidence type="ECO:0000256" key="2">
    <source>
        <dbReference type="ARBA" id="ARBA00012452"/>
    </source>
</evidence>
<dbReference type="GO" id="GO:0005737">
    <property type="term" value="C:cytoplasm"/>
    <property type="evidence" value="ECO:0007669"/>
    <property type="project" value="TreeGrafter"/>
</dbReference>
<dbReference type="AlphaFoldDB" id="A0A5K1DQ81"/>
<dbReference type="GO" id="GO:0009636">
    <property type="term" value="P:response to toxic substance"/>
    <property type="evidence" value="ECO:0007669"/>
    <property type="project" value="UniProtKB-ARBA"/>
</dbReference>
<dbReference type="InterPro" id="IPR036282">
    <property type="entry name" value="Glutathione-S-Trfase_C_sf"/>
</dbReference>
<dbReference type="PANTHER" id="PTHR43900:SF3">
    <property type="entry name" value="GLUTATHIONE S-TRANSFERASE RHO"/>
    <property type="match status" value="1"/>
</dbReference>
<keyword evidence="3" id="KW-0808">Transferase</keyword>
<dbReference type="Gramene" id="NC5G0159960.1">
    <property type="protein sequence ID" value="NC5G0159960.1:cds"/>
    <property type="gene ID" value="NC5G0159960"/>
</dbReference>
<dbReference type="CDD" id="cd03187">
    <property type="entry name" value="GST_C_Phi"/>
    <property type="match status" value="1"/>
</dbReference>
<evidence type="ECO:0000256" key="4">
    <source>
        <dbReference type="ARBA" id="ARBA00047960"/>
    </source>
</evidence>
<dbReference type="EC" id="2.5.1.18" evidence="2"/>
<gene>
    <name evidence="6" type="ORF">NYM_LOCUS19753</name>
</gene>